<proteinExistence type="predicted"/>
<organism evidence="3 4">
    <name type="scientific">Roseomonas populi</name>
    <dbReference type="NCBI Taxonomy" id="3121582"/>
    <lineage>
        <taxon>Bacteria</taxon>
        <taxon>Pseudomonadati</taxon>
        <taxon>Pseudomonadota</taxon>
        <taxon>Alphaproteobacteria</taxon>
        <taxon>Acetobacterales</taxon>
        <taxon>Roseomonadaceae</taxon>
        <taxon>Roseomonas</taxon>
    </lineage>
</organism>
<dbReference type="Gene3D" id="3.40.50.360">
    <property type="match status" value="1"/>
</dbReference>
<feature type="domain" description="Flavodoxin-like fold" evidence="2">
    <location>
        <begin position="3"/>
        <end position="173"/>
    </location>
</feature>
<keyword evidence="1" id="KW-0560">Oxidoreductase</keyword>
<name>A0ABT1X416_9PROT</name>
<accession>A0ABT1X416</accession>
<protein>
    <submittedName>
        <fullName evidence="3">NAD(P)H-dependent oxidoreductase</fullName>
    </submittedName>
</protein>
<evidence type="ECO:0000259" key="2">
    <source>
        <dbReference type="Pfam" id="PF02525"/>
    </source>
</evidence>
<dbReference type="InterPro" id="IPR029039">
    <property type="entry name" value="Flavoprotein-like_sf"/>
</dbReference>
<dbReference type="InterPro" id="IPR003680">
    <property type="entry name" value="Flavodoxin_fold"/>
</dbReference>
<dbReference type="PANTHER" id="PTHR47307">
    <property type="entry name" value="GLUTATHIONE-REGULATED POTASSIUM-EFFLUX SYSTEM ANCILLARY PROTEIN KEFG"/>
    <property type="match status" value="1"/>
</dbReference>
<dbReference type="InterPro" id="IPR046980">
    <property type="entry name" value="KefG/KefF"/>
</dbReference>
<sequence length="180" mass="19789">MAEILILLSHPDYKNSRANRALADSAAALPGVEVAHLDGLYPDGGIDLDAEVARLIAARRIVLQFPIQWYSTPPLLKVWQDTVLTRMFYVNAKTEGDLLAGRPVMVAATAGNQPGAYRPEGVNLFPLPELLKPLHATAHRCGLDWQDPFLIYEARRAEDSRLTEAGQAYAARLREFAALG</sequence>
<evidence type="ECO:0000256" key="1">
    <source>
        <dbReference type="ARBA" id="ARBA00023002"/>
    </source>
</evidence>
<dbReference type="EMBL" id="JANJOU010000009">
    <property type="protein sequence ID" value="MCR0982838.1"/>
    <property type="molecule type" value="Genomic_DNA"/>
</dbReference>
<reference evidence="3 4" key="1">
    <citation type="submission" date="2022-06" db="EMBL/GenBank/DDBJ databases">
        <title>Roseomonas CN29.</title>
        <authorList>
            <person name="Cheng Y."/>
            <person name="He X."/>
        </authorList>
    </citation>
    <scope>NUCLEOTIDE SEQUENCE [LARGE SCALE GENOMIC DNA]</scope>
    <source>
        <strain evidence="3 4">CN29</strain>
    </source>
</reference>
<keyword evidence="4" id="KW-1185">Reference proteome</keyword>
<comment type="caution">
    <text evidence="3">The sequence shown here is derived from an EMBL/GenBank/DDBJ whole genome shotgun (WGS) entry which is preliminary data.</text>
</comment>
<gene>
    <name evidence="3" type="ORF">NRP21_12360</name>
</gene>
<dbReference type="RefSeq" id="WP_257716509.1">
    <property type="nucleotide sequence ID" value="NZ_JANJOU010000009.1"/>
</dbReference>
<dbReference type="SUPFAM" id="SSF52218">
    <property type="entry name" value="Flavoproteins"/>
    <property type="match status" value="1"/>
</dbReference>
<evidence type="ECO:0000313" key="4">
    <source>
        <dbReference type="Proteomes" id="UP001524642"/>
    </source>
</evidence>
<evidence type="ECO:0000313" key="3">
    <source>
        <dbReference type="EMBL" id="MCR0982838.1"/>
    </source>
</evidence>
<dbReference type="Proteomes" id="UP001524642">
    <property type="component" value="Unassembled WGS sequence"/>
</dbReference>
<dbReference type="PANTHER" id="PTHR47307:SF1">
    <property type="entry name" value="GLUTATHIONE-REGULATED POTASSIUM-EFFLUX SYSTEM ANCILLARY PROTEIN KEFG"/>
    <property type="match status" value="1"/>
</dbReference>
<dbReference type="Pfam" id="PF02525">
    <property type="entry name" value="Flavodoxin_2"/>
    <property type="match status" value="1"/>
</dbReference>